<keyword evidence="3" id="KW-1185">Reference proteome</keyword>
<name>E0S3D0_BUTPB</name>
<feature type="transmembrane region" description="Helical" evidence="1">
    <location>
        <begin position="38"/>
        <end position="56"/>
    </location>
</feature>
<dbReference type="eggNOG" id="ENOG5030F0U">
    <property type="taxonomic scope" value="Bacteria"/>
</dbReference>
<organism evidence="2 3">
    <name type="scientific">Butyrivibrio proteoclasticus (strain ATCC 51982 / DSM 14932 / B316)</name>
    <name type="common">Clostridium proteoclasticum</name>
    <dbReference type="NCBI Taxonomy" id="515622"/>
    <lineage>
        <taxon>Bacteria</taxon>
        <taxon>Bacillati</taxon>
        <taxon>Bacillota</taxon>
        <taxon>Clostridia</taxon>
        <taxon>Lachnospirales</taxon>
        <taxon>Lachnospiraceae</taxon>
        <taxon>Butyrivibrio</taxon>
    </lineage>
</organism>
<dbReference type="AlphaFoldDB" id="E0S3D0"/>
<keyword evidence="1" id="KW-1133">Transmembrane helix</keyword>
<evidence type="ECO:0000313" key="3">
    <source>
        <dbReference type="Proteomes" id="UP000001299"/>
    </source>
</evidence>
<evidence type="ECO:0000313" key="2">
    <source>
        <dbReference type="EMBL" id="ADL35912.1"/>
    </source>
</evidence>
<gene>
    <name evidence="2" type="ordered locus">bpr_III226</name>
</gene>
<evidence type="ECO:0000256" key="1">
    <source>
        <dbReference type="SAM" id="Phobius"/>
    </source>
</evidence>
<keyword evidence="1" id="KW-0472">Membrane</keyword>
<accession>E0S3D0</accession>
<sequence>MSENAFRNFNPCKRKHITIETINYNGKYVDISVIRKRALSITAALAALACIAVLFLF</sequence>
<dbReference type="STRING" id="515622.bpr_III226"/>
<dbReference type="HOGENOM" id="CLU_2987925_0_0_9"/>
<keyword evidence="1" id="KW-0812">Transmembrane</keyword>
<proteinExistence type="predicted"/>
<dbReference type="Proteomes" id="UP000001299">
    <property type="component" value="Chromosome 2"/>
</dbReference>
<protein>
    <submittedName>
        <fullName evidence="2">Uncharacterized protein</fullName>
    </submittedName>
</protein>
<dbReference type="KEGG" id="bpb:bpr_III226"/>
<reference evidence="2 3" key="1">
    <citation type="journal article" date="2010" name="PLoS ONE">
        <title>The glycobiome of the rumen bacterium Butyrivibrio proteoclasticus B316(T) highlights adaptation to a polysaccharide-rich environment.</title>
        <authorList>
            <person name="Kelly W.J."/>
            <person name="Leahy S.C."/>
            <person name="Altermann E."/>
            <person name="Yeoman C.J."/>
            <person name="Dunne J.C."/>
            <person name="Kong Z."/>
            <person name="Pacheco D.M."/>
            <person name="Li D."/>
            <person name="Noel S.J."/>
            <person name="Moon C.D."/>
            <person name="Cookson A.L."/>
            <person name="Attwood G.T."/>
        </authorList>
    </citation>
    <scope>NUCLEOTIDE SEQUENCE [LARGE SCALE GENOMIC DNA]</scope>
    <source>
        <strain evidence="3">ATCC 51982 / DSM 14932 / B316</strain>
    </source>
</reference>
<dbReference type="RefSeq" id="WP_013282562.1">
    <property type="nucleotide sequence ID" value="NC_014388.1"/>
</dbReference>
<dbReference type="EMBL" id="CP001811">
    <property type="protein sequence ID" value="ADL35912.1"/>
    <property type="molecule type" value="Genomic_DNA"/>
</dbReference>